<name>A1ZU94_MICM2</name>
<dbReference type="GO" id="GO:0003677">
    <property type="term" value="F:DNA binding"/>
    <property type="evidence" value="ECO:0007669"/>
    <property type="project" value="InterPro"/>
</dbReference>
<keyword evidence="7" id="KW-0175">Coiled coil</keyword>
<keyword evidence="5" id="KW-0949">S-adenosyl-L-methionine</keyword>
<dbReference type="SUPFAM" id="SSF53335">
    <property type="entry name" value="S-adenosyl-L-methionine-dependent methyltransferases"/>
    <property type="match status" value="1"/>
</dbReference>
<dbReference type="EC" id="2.1.1.72" evidence="2"/>
<dbReference type="Proteomes" id="UP000004095">
    <property type="component" value="Unassembled WGS sequence"/>
</dbReference>
<feature type="domain" description="DNA methylase N-4/N-6" evidence="8">
    <location>
        <begin position="112"/>
        <end position="433"/>
    </location>
</feature>
<evidence type="ECO:0000256" key="4">
    <source>
        <dbReference type="ARBA" id="ARBA00022679"/>
    </source>
</evidence>
<dbReference type="Pfam" id="PF01555">
    <property type="entry name" value="N6_N4_Mtase"/>
    <property type="match status" value="1"/>
</dbReference>
<proteinExistence type="inferred from homology"/>
<evidence type="ECO:0000259" key="8">
    <source>
        <dbReference type="Pfam" id="PF01555"/>
    </source>
</evidence>
<evidence type="ECO:0000256" key="7">
    <source>
        <dbReference type="SAM" id="Coils"/>
    </source>
</evidence>
<evidence type="ECO:0000313" key="10">
    <source>
        <dbReference type="Proteomes" id="UP000004095"/>
    </source>
</evidence>
<dbReference type="InterPro" id="IPR029063">
    <property type="entry name" value="SAM-dependent_MTases_sf"/>
</dbReference>
<dbReference type="PRINTS" id="PR00506">
    <property type="entry name" value="D21N6MTFRASE"/>
</dbReference>
<evidence type="ECO:0000256" key="2">
    <source>
        <dbReference type="ARBA" id="ARBA00011900"/>
    </source>
</evidence>
<comment type="catalytic activity">
    <reaction evidence="6">
        <text>a 2'-deoxyadenosine in DNA + S-adenosyl-L-methionine = an N(6)-methyl-2'-deoxyadenosine in DNA + S-adenosyl-L-homocysteine + H(+)</text>
        <dbReference type="Rhea" id="RHEA:15197"/>
        <dbReference type="Rhea" id="RHEA-COMP:12418"/>
        <dbReference type="Rhea" id="RHEA-COMP:12419"/>
        <dbReference type="ChEBI" id="CHEBI:15378"/>
        <dbReference type="ChEBI" id="CHEBI:57856"/>
        <dbReference type="ChEBI" id="CHEBI:59789"/>
        <dbReference type="ChEBI" id="CHEBI:90615"/>
        <dbReference type="ChEBI" id="CHEBI:90616"/>
        <dbReference type="EC" id="2.1.1.72"/>
    </reaction>
</comment>
<keyword evidence="10" id="KW-1185">Reference proteome</keyword>
<evidence type="ECO:0000256" key="1">
    <source>
        <dbReference type="ARBA" id="ARBA00006594"/>
    </source>
</evidence>
<reference evidence="9 10" key="1">
    <citation type="submission" date="2007-01" db="EMBL/GenBank/DDBJ databases">
        <authorList>
            <person name="Haygood M."/>
            <person name="Podell S."/>
            <person name="Anderson C."/>
            <person name="Hopkinson B."/>
            <person name="Roe K."/>
            <person name="Barbeau K."/>
            <person name="Gaasterland T."/>
            <person name="Ferriera S."/>
            <person name="Johnson J."/>
            <person name="Kravitz S."/>
            <person name="Beeson K."/>
            <person name="Sutton G."/>
            <person name="Rogers Y.-H."/>
            <person name="Friedman R."/>
            <person name="Frazier M."/>
            <person name="Venter J.C."/>
        </authorList>
    </citation>
    <scope>NUCLEOTIDE SEQUENCE [LARGE SCALE GENOMIC DNA]</scope>
    <source>
        <strain evidence="9 10">ATCC 23134</strain>
    </source>
</reference>
<keyword evidence="3 9" id="KW-0489">Methyltransferase</keyword>
<organism evidence="9 10">
    <name type="scientific">Microscilla marina ATCC 23134</name>
    <dbReference type="NCBI Taxonomy" id="313606"/>
    <lineage>
        <taxon>Bacteria</taxon>
        <taxon>Pseudomonadati</taxon>
        <taxon>Bacteroidota</taxon>
        <taxon>Cytophagia</taxon>
        <taxon>Cytophagales</taxon>
        <taxon>Microscillaceae</taxon>
        <taxon>Microscilla</taxon>
    </lineage>
</organism>
<dbReference type="InterPro" id="IPR002295">
    <property type="entry name" value="N4/N6-MTase_EcoPI_Mod-like"/>
</dbReference>
<evidence type="ECO:0000256" key="3">
    <source>
        <dbReference type="ARBA" id="ARBA00022603"/>
    </source>
</evidence>
<dbReference type="GO" id="GO:0032259">
    <property type="term" value="P:methylation"/>
    <property type="evidence" value="ECO:0007669"/>
    <property type="project" value="UniProtKB-KW"/>
</dbReference>
<comment type="caution">
    <text evidence="9">The sequence shown here is derived from an EMBL/GenBank/DDBJ whole genome shotgun (WGS) entry which is preliminary data.</text>
</comment>
<dbReference type="eggNOG" id="COG2189">
    <property type="taxonomic scope" value="Bacteria"/>
</dbReference>
<evidence type="ECO:0000256" key="6">
    <source>
        <dbReference type="ARBA" id="ARBA00047942"/>
    </source>
</evidence>
<dbReference type="InterPro" id="IPR002052">
    <property type="entry name" value="DNA_methylase_N6_adenine_CS"/>
</dbReference>
<accession>A1ZU94</accession>
<comment type="similarity">
    <text evidence="1">Belongs to the N(4)/N(6)-methyltransferase family.</text>
</comment>
<feature type="coiled-coil region" evidence="7">
    <location>
        <begin position="453"/>
        <end position="534"/>
    </location>
</feature>
<dbReference type="PROSITE" id="PS00092">
    <property type="entry name" value="N6_MTASE"/>
    <property type="match status" value="1"/>
</dbReference>
<gene>
    <name evidence="9" type="ORF">M23134_06414</name>
</gene>
<evidence type="ECO:0000313" key="9">
    <source>
        <dbReference type="EMBL" id="EAY26065.1"/>
    </source>
</evidence>
<protein>
    <recommendedName>
        <fullName evidence="2">site-specific DNA-methyltransferase (adenine-specific)</fullName>
        <ecNumber evidence="2">2.1.1.72</ecNumber>
    </recommendedName>
</protein>
<dbReference type="InterPro" id="IPR002941">
    <property type="entry name" value="DNA_methylase_N4/N6"/>
</dbReference>
<dbReference type="EMBL" id="AAWS01000039">
    <property type="protein sequence ID" value="EAY26065.1"/>
    <property type="molecule type" value="Genomic_DNA"/>
</dbReference>
<dbReference type="PIRSF" id="PIRSF015855">
    <property type="entry name" value="TypeIII_Mtase_mKpnI"/>
    <property type="match status" value="1"/>
</dbReference>
<dbReference type="GO" id="GO:0009007">
    <property type="term" value="F:site-specific DNA-methyltransferase (adenine-specific) activity"/>
    <property type="evidence" value="ECO:0007669"/>
    <property type="project" value="UniProtKB-EC"/>
</dbReference>
<dbReference type="AlphaFoldDB" id="A1ZU94"/>
<dbReference type="GO" id="GO:0008170">
    <property type="term" value="F:N-methyltransferase activity"/>
    <property type="evidence" value="ECO:0007669"/>
    <property type="project" value="InterPro"/>
</dbReference>
<sequence length="678" mass="76551">MPLEAHGLGNQPLIEGLKQLAPEVIKDGKIDFELLRELFGDQTLDDEEKAEPWGLNWTGKSQARKLAMARTKGTLRPLVGEGVNEASSQNLFIQGDNLEVLKTLQKSYLGKIKMIYIDPPYNTGNDFVYEDDFRDNLSHYIDKAGKNLHSNKKDSGRFHATWLNFMYPRLKIAKSLLKDDGAIFVSIDDHEVHNLRALMNEIFGEENFMGILLWKRRQNADNRNQSNVSSDHEYLLLYSKSENTKFLGKSIDLSKYKNPDNDPRGPWASIDLSGLATKDQRPNLHYDIVDPKTNLSYPPNPNRGWSKSKENVLKMIEEGRILFPKKVTGRPREKKFLSNLNQTVTGFSTWLESDNVGFTTNGTRDIAEVMGGKIFNFPKPVKLIQTLIKQATTSQDIILDFFAGSATTAQAVTELNKEDGGNRKFILVQLEEETPPKSEARKAGYEHIAQISKDRIRKVIEKIQTEQNSLEAEVMQLEDDLQMLKNEKDQLVAEQNIDLTLFDNDANATKPKALQKLEDKLAQQSTAIEDCRQKIAHIAQTDLGFKAFQLAQSNFKEWQAPQGTPDAQQLGLAFEEAADTRLEASFSKENIIAEILLQKGFTLDLPTMHAAQFDKNTVWQVTDPASGKGVLVCLDEQMHPNTAQQLRQVVEHTFICRGEAISDQIKLQFSDAGLIETI</sequence>
<dbReference type="Gene3D" id="3.40.50.150">
    <property type="entry name" value="Vaccinia Virus protein VP39"/>
    <property type="match status" value="1"/>
</dbReference>
<evidence type="ECO:0000256" key="5">
    <source>
        <dbReference type="ARBA" id="ARBA00022691"/>
    </source>
</evidence>
<keyword evidence="4 9" id="KW-0808">Transferase</keyword>